<keyword evidence="1" id="KW-1133">Transmembrane helix</keyword>
<feature type="transmembrane region" description="Helical" evidence="1">
    <location>
        <begin position="32"/>
        <end position="52"/>
    </location>
</feature>
<keyword evidence="3" id="KW-1185">Reference proteome</keyword>
<organism evidence="2 3">
    <name type="scientific">Dimorphilus gyrociliatus</name>
    <dbReference type="NCBI Taxonomy" id="2664684"/>
    <lineage>
        <taxon>Eukaryota</taxon>
        <taxon>Metazoa</taxon>
        <taxon>Spiralia</taxon>
        <taxon>Lophotrochozoa</taxon>
        <taxon>Annelida</taxon>
        <taxon>Polychaeta</taxon>
        <taxon>Polychaeta incertae sedis</taxon>
        <taxon>Dinophilidae</taxon>
        <taxon>Dimorphilus</taxon>
    </lineage>
</organism>
<evidence type="ECO:0000313" key="3">
    <source>
        <dbReference type="Proteomes" id="UP000549394"/>
    </source>
</evidence>
<reference evidence="2 3" key="1">
    <citation type="submission" date="2020-08" db="EMBL/GenBank/DDBJ databases">
        <authorList>
            <person name="Hejnol A."/>
        </authorList>
    </citation>
    <scope>NUCLEOTIDE SEQUENCE [LARGE SCALE GENOMIC DNA]</scope>
</reference>
<accession>A0A7I8VJR7</accession>
<protein>
    <submittedName>
        <fullName evidence="2">Uncharacterized protein</fullName>
    </submittedName>
</protein>
<dbReference type="EMBL" id="CAJFCJ010000006">
    <property type="protein sequence ID" value="CAD5115675.1"/>
    <property type="molecule type" value="Genomic_DNA"/>
</dbReference>
<dbReference type="Proteomes" id="UP000549394">
    <property type="component" value="Unassembled WGS sequence"/>
</dbReference>
<comment type="caution">
    <text evidence="2">The sequence shown here is derived from an EMBL/GenBank/DDBJ whole genome shotgun (WGS) entry which is preliminary data.</text>
</comment>
<keyword evidence="1" id="KW-0812">Transmembrane</keyword>
<proteinExistence type="predicted"/>
<feature type="transmembrane region" description="Helical" evidence="1">
    <location>
        <begin position="64"/>
        <end position="89"/>
    </location>
</feature>
<evidence type="ECO:0000313" key="2">
    <source>
        <dbReference type="EMBL" id="CAD5115675.1"/>
    </source>
</evidence>
<sequence>MPAIVRIPIRQRQRAAAGSKPRDPFLNHMTQGVMVICLGFFLLIAGTLTTFLGLRKSSSSSTNALIIIGPVFLVSGLLCIIGGFIRYCVAYTRKKKRDNGHLTLNGSQISIKMAARSSTEGITEPGPIAQV</sequence>
<evidence type="ECO:0000256" key="1">
    <source>
        <dbReference type="SAM" id="Phobius"/>
    </source>
</evidence>
<name>A0A7I8VJR7_9ANNE</name>
<gene>
    <name evidence="2" type="ORF">DGYR_LOCUS4389</name>
</gene>
<dbReference type="AlphaFoldDB" id="A0A7I8VJR7"/>
<keyword evidence="1" id="KW-0472">Membrane</keyword>